<evidence type="ECO:0000313" key="1">
    <source>
        <dbReference type="EMBL" id="CAI9938022.1"/>
    </source>
</evidence>
<keyword evidence="3" id="KW-1185">Reference proteome</keyword>
<dbReference type="AlphaFoldDB" id="A0AA86U4W4"/>
<proteinExistence type="predicted"/>
<organism evidence="1">
    <name type="scientific">Hexamita inflata</name>
    <dbReference type="NCBI Taxonomy" id="28002"/>
    <lineage>
        <taxon>Eukaryota</taxon>
        <taxon>Metamonada</taxon>
        <taxon>Diplomonadida</taxon>
        <taxon>Hexamitidae</taxon>
        <taxon>Hexamitinae</taxon>
        <taxon>Hexamita</taxon>
    </lineage>
</organism>
<dbReference type="InterPro" id="IPR012334">
    <property type="entry name" value="Pectin_lyas_fold"/>
</dbReference>
<evidence type="ECO:0000313" key="2">
    <source>
        <dbReference type="EMBL" id="CAL6014778.1"/>
    </source>
</evidence>
<accession>A0AA86U4W4</accession>
<dbReference type="EMBL" id="CATOUU010000653">
    <property type="protein sequence ID" value="CAI9938022.1"/>
    <property type="molecule type" value="Genomic_DNA"/>
</dbReference>
<sequence length="403" mass="47311">MSQSESSSESTSSQNFRPFEQTQIEEIQIKTSYKHISTTVQKQISRFMHNAPPNEFLIQQTDYNYIFSLNVDYINNQKYSSLSINFQGDKRAEQHELSFFDLNGLSKLNNVTNVSVQEFNVDLSQVTGKVQCLLLLYCNVHNQFTNKFECEQMEIKVEIASDNSYDLQWINSNHVHNIRLEIYFTNPICYSKFKEFSKLKNLRKFNIISYIVDMSQLDLNTEHITFTDCSMLNQPTSKFQVNSLQFDRSEICTSQLFGIQTNNLIISNKFDGDQYSYYYYLPTTIDDVPDIENVEITNCIMKLKTFSQPKIKNLKLNGHQMDLISFKFFVYIQNLQIDNEPEYLKLYNVQLNQNRIVKTRNQNTIVQLKQKQLDHKNLIIFLKKISQQLLLLAQFSLINIGVE</sequence>
<dbReference type="Proteomes" id="UP001642409">
    <property type="component" value="Unassembled WGS sequence"/>
</dbReference>
<gene>
    <name evidence="2" type="ORF">HINF_LOCUS24433</name>
    <name evidence="1" type="ORF">HINF_LOCUS25667</name>
</gene>
<protein>
    <submittedName>
        <fullName evidence="2">Hypothetical_protein</fullName>
    </submittedName>
</protein>
<comment type="caution">
    <text evidence="1">The sequence shown here is derived from an EMBL/GenBank/DDBJ whole genome shotgun (WGS) entry which is preliminary data.</text>
</comment>
<reference evidence="1" key="1">
    <citation type="submission" date="2023-06" db="EMBL/GenBank/DDBJ databases">
        <authorList>
            <person name="Kurt Z."/>
        </authorList>
    </citation>
    <scope>NUCLEOTIDE SEQUENCE</scope>
</reference>
<reference evidence="2 3" key="2">
    <citation type="submission" date="2024-07" db="EMBL/GenBank/DDBJ databases">
        <authorList>
            <person name="Akdeniz Z."/>
        </authorList>
    </citation>
    <scope>NUCLEOTIDE SEQUENCE [LARGE SCALE GENOMIC DNA]</scope>
</reference>
<name>A0AA86U4W4_9EUKA</name>
<dbReference type="EMBL" id="CAXDID020000071">
    <property type="protein sequence ID" value="CAL6014778.1"/>
    <property type="molecule type" value="Genomic_DNA"/>
</dbReference>
<dbReference type="Gene3D" id="2.160.20.10">
    <property type="entry name" value="Single-stranded right-handed beta-helix, Pectin lyase-like"/>
    <property type="match status" value="1"/>
</dbReference>
<evidence type="ECO:0000313" key="3">
    <source>
        <dbReference type="Proteomes" id="UP001642409"/>
    </source>
</evidence>